<reference evidence="2" key="1">
    <citation type="submission" date="2018-06" db="EMBL/GenBank/DDBJ databases">
        <authorList>
            <person name="Zhirakovskaya E."/>
        </authorList>
    </citation>
    <scope>NUCLEOTIDE SEQUENCE</scope>
</reference>
<dbReference type="GO" id="GO:0042910">
    <property type="term" value="F:xenobiotic transmembrane transporter activity"/>
    <property type="evidence" value="ECO:0007669"/>
    <property type="project" value="TreeGrafter"/>
</dbReference>
<feature type="transmembrane region" description="Helical" evidence="1">
    <location>
        <begin position="84"/>
        <end position="114"/>
    </location>
</feature>
<feature type="transmembrane region" description="Helical" evidence="1">
    <location>
        <begin position="557"/>
        <end position="580"/>
    </location>
</feature>
<name>A0A3B0UNH0_9ZZZZ</name>
<evidence type="ECO:0000313" key="2">
    <source>
        <dbReference type="EMBL" id="VAW30690.1"/>
    </source>
</evidence>
<dbReference type="Gene3D" id="3.30.70.1430">
    <property type="entry name" value="Multidrug efflux transporter AcrB pore domain"/>
    <property type="match status" value="1"/>
</dbReference>
<dbReference type="GO" id="GO:0005886">
    <property type="term" value="C:plasma membrane"/>
    <property type="evidence" value="ECO:0007669"/>
    <property type="project" value="TreeGrafter"/>
</dbReference>
<dbReference type="InterPro" id="IPR001036">
    <property type="entry name" value="Acrflvin-R"/>
</dbReference>
<feature type="transmembrane region" description="Helical" evidence="1">
    <location>
        <begin position="428"/>
        <end position="447"/>
    </location>
</feature>
<feature type="transmembrane region" description="Helical" evidence="1">
    <location>
        <begin position="454"/>
        <end position="474"/>
    </location>
</feature>
<accession>A0A3B0UNH0</accession>
<feature type="transmembrane region" description="Helical" evidence="1">
    <location>
        <begin position="172"/>
        <end position="190"/>
    </location>
</feature>
<protein>
    <submittedName>
        <fullName evidence="2">RND multidrug efflux transporter Acriflavin resistance protein</fullName>
    </submittedName>
</protein>
<sequence length="597" mass="63636">MAWVPPTLGTWLQGLVQSTGNSTLRFFSQLFPTEITLNIMTLSGLTVAIGRVVDDSIVVLENSYRYIQRGDDPKQAIIRGTKEVAIAIFSATVTTMAVFLPLGLVGGIISSFFLPFGLTVAYALAGSFIVSITVVPALTYLLIRKENIPDERETAMQRWYTPALEWALQHRFVTMLIATAIFSSSLFLLGQLPQSFIPGLGEPTINVTVSLPPGTGMAETDGLVEALETAVRQLDDVETIQAEIGSAGGFESLFGGGVSQNLANLTISVSEALVQDSDLLNGLTNEVRQEAGNILGEDNFTVSAASQTGFSGFALILTGESQAELEILIEDVKAAVGSVDVDGDGVPDIANVSSSVDPTLQGDSANQTIIRIDGRPAISFSGELETENTLGVTDAAKQAIKELPILPNNVEVSEGFDSQQQVEGFRSMMTAILYSIGIVYIIMALTFRSLIHPFTILFSLPFALVGAAIALFITNSVLGISAMIGFMMLVGVVVTNGIVLMELVQQLRTKGQSVYDALVEAGRTRLRPIWMTALTAILALIPLAASNEAGAIIASELARAVMGGLIVSTALTLVVVPVMYSLTDQLWLKFVGLFKRS</sequence>
<keyword evidence="1" id="KW-1133">Transmembrane helix</keyword>
<dbReference type="Pfam" id="PF00873">
    <property type="entry name" value="ACR_tran"/>
    <property type="match status" value="2"/>
</dbReference>
<keyword evidence="1" id="KW-0812">Transmembrane</keyword>
<dbReference type="PANTHER" id="PTHR32063">
    <property type="match status" value="1"/>
</dbReference>
<dbReference type="AlphaFoldDB" id="A0A3B0UNH0"/>
<gene>
    <name evidence="2" type="ORF">MNBD_CHLOROFLEXI01-86</name>
</gene>
<dbReference type="PANTHER" id="PTHR32063:SF0">
    <property type="entry name" value="SWARMING MOTILITY PROTEIN SWRC"/>
    <property type="match status" value="1"/>
</dbReference>
<dbReference type="SUPFAM" id="SSF82866">
    <property type="entry name" value="Multidrug efflux transporter AcrB transmembrane domain"/>
    <property type="match status" value="2"/>
</dbReference>
<feature type="transmembrane region" description="Helical" evidence="1">
    <location>
        <begin position="120"/>
        <end position="143"/>
    </location>
</feature>
<feature type="transmembrane region" description="Helical" evidence="1">
    <location>
        <begin position="480"/>
        <end position="504"/>
    </location>
</feature>
<proteinExistence type="predicted"/>
<dbReference type="EMBL" id="UOEU01000078">
    <property type="protein sequence ID" value="VAW30690.1"/>
    <property type="molecule type" value="Genomic_DNA"/>
</dbReference>
<organism evidence="2">
    <name type="scientific">hydrothermal vent metagenome</name>
    <dbReference type="NCBI Taxonomy" id="652676"/>
    <lineage>
        <taxon>unclassified sequences</taxon>
        <taxon>metagenomes</taxon>
        <taxon>ecological metagenomes</taxon>
    </lineage>
</organism>
<dbReference type="PRINTS" id="PR00702">
    <property type="entry name" value="ACRIFLAVINRP"/>
</dbReference>
<evidence type="ECO:0000256" key="1">
    <source>
        <dbReference type="SAM" id="Phobius"/>
    </source>
</evidence>
<feature type="transmembrane region" description="Helical" evidence="1">
    <location>
        <begin position="525"/>
        <end position="545"/>
    </location>
</feature>
<dbReference type="Gene3D" id="1.20.1640.10">
    <property type="entry name" value="Multidrug efflux transporter AcrB transmembrane domain"/>
    <property type="match status" value="3"/>
</dbReference>
<dbReference type="Gene3D" id="3.30.70.1440">
    <property type="entry name" value="Multidrug efflux transporter AcrB pore domain"/>
    <property type="match status" value="2"/>
</dbReference>
<keyword evidence="1" id="KW-0472">Membrane</keyword>